<evidence type="ECO:0000313" key="3">
    <source>
        <dbReference type="EMBL" id="WXB92349.1"/>
    </source>
</evidence>
<dbReference type="InterPro" id="IPR013780">
    <property type="entry name" value="Glyco_hydro_b"/>
</dbReference>
<dbReference type="InterPro" id="IPR049117">
    <property type="entry name" value="pulA_all-beta"/>
</dbReference>
<dbReference type="Pfam" id="PF17999">
    <property type="entry name" value="PulA_N1"/>
    <property type="match status" value="1"/>
</dbReference>
<dbReference type="SUPFAM" id="SSF81296">
    <property type="entry name" value="E set domains"/>
    <property type="match status" value="1"/>
</dbReference>
<protein>
    <submittedName>
        <fullName evidence="3">Type I pullulanase</fullName>
        <ecNumber evidence="3">3.2.1.41</ecNumber>
    </submittedName>
</protein>
<dbReference type="Pfam" id="PF21653">
    <property type="entry name" value="pulA_all-beta"/>
    <property type="match status" value="1"/>
</dbReference>
<dbReference type="CDD" id="cd02860">
    <property type="entry name" value="E_set_Pullulanase"/>
    <property type="match status" value="1"/>
</dbReference>
<organism evidence="3 4">
    <name type="scientific">Bacillus kandeliae</name>
    <dbReference type="NCBI Taxonomy" id="3129297"/>
    <lineage>
        <taxon>Bacteria</taxon>
        <taxon>Bacillati</taxon>
        <taxon>Bacillota</taxon>
        <taxon>Bacilli</taxon>
        <taxon>Bacillales</taxon>
        <taxon>Bacillaceae</taxon>
        <taxon>Bacillus</taxon>
    </lineage>
</organism>
<sequence>MANRPFEAYLDQLNVITMILPMHYYNGQSERFFLELDAEMMELEMIDKVQIEDGVKYTCYTPIVPEFGRPHIVLDERLMRTDLQIGGVIRTSEFDDLFYYDGSDLGASYTKEATRFRLWAPTATEVFVKYRPANSEEGLYTKMFRRDQGVYDALVPGDLAGAYYQYHLRVNNHWKEAGDPYAKAISLHSEWSCVLDEDKVTVSTHSLPPFSSPLDAIIYEASIRDFSMHPDSGMQHKGKYLAFMEKKTSGRFGQSTGVAYLKELGITHLELLPFNDFFGVSDTQPHANYNWGYNPLYFNVPEGSYSSDPKGPHTRVIELKRMIESLHEEGIRVIMDVVYNHVYIRETSAFERIVPGYFFRQDEFGRPSNGTGVGNDFASERKMARKFIIDSLQYWLTTYNVDGFRFDLMGILDIETMNEAKKMVDRLKPGCILLGEGWQLNTALAKELKANVANQAKLPGIAQFNDWFRDTIKGSTFNLYDHGFALGRETLSHEAFQVAGGSIGFGNRQGLFLQPDQSVNYVESHDNYTLWDKLEACFPGEVEGNKKRQRLATAMVLLSQGIPFLHSGQEFFRTKFGVENSYTSSDTINQLDWNRQYENGSTVKFIKGLIQIRKHHEAFRLKSAQEIRRHLIKGASDGGSLVLLLSNVGEYGEWQEILLVFHPSPYKSKVTLPSRPSPWKVIVEDEVAGVAVLREASDYLEIEPISVLVCVQSK</sequence>
<dbReference type="InterPro" id="IPR006047">
    <property type="entry name" value="GH13_cat_dom"/>
</dbReference>
<proteinExistence type="inferred from homology"/>
<dbReference type="Pfam" id="PF02922">
    <property type="entry name" value="CBM_48"/>
    <property type="match status" value="1"/>
</dbReference>
<dbReference type="RefSeq" id="WP_338750756.1">
    <property type="nucleotide sequence ID" value="NZ_CP147404.1"/>
</dbReference>
<dbReference type="InterPro" id="IPR011840">
    <property type="entry name" value="PulA_typeI"/>
</dbReference>
<dbReference type="InterPro" id="IPR040697">
    <property type="entry name" value="PulA_N1"/>
</dbReference>
<dbReference type="EC" id="3.2.1.41" evidence="3"/>
<dbReference type="InterPro" id="IPR013783">
    <property type="entry name" value="Ig-like_fold"/>
</dbReference>
<dbReference type="InterPro" id="IPR017853">
    <property type="entry name" value="GH"/>
</dbReference>
<dbReference type="PANTHER" id="PTHR43002">
    <property type="entry name" value="GLYCOGEN DEBRANCHING ENZYME"/>
    <property type="match status" value="1"/>
</dbReference>
<dbReference type="Proteomes" id="UP001387364">
    <property type="component" value="Chromosome"/>
</dbReference>
<dbReference type="GO" id="GO:0051060">
    <property type="term" value="F:pullulanase activity"/>
    <property type="evidence" value="ECO:0007669"/>
    <property type="project" value="UniProtKB-EC"/>
</dbReference>
<feature type="domain" description="Glycosyl hydrolase family 13 catalytic" evidence="2">
    <location>
        <begin position="251"/>
        <end position="613"/>
    </location>
</feature>
<evidence type="ECO:0000256" key="1">
    <source>
        <dbReference type="ARBA" id="ARBA00008061"/>
    </source>
</evidence>
<dbReference type="NCBIfam" id="TIGR02104">
    <property type="entry name" value="pulA_typeI"/>
    <property type="match status" value="1"/>
</dbReference>
<dbReference type="Gene3D" id="2.60.40.2320">
    <property type="match status" value="1"/>
</dbReference>
<evidence type="ECO:0000259" key="2">
    <source>
        <dbReference type="SMART" id="SM00642"/>
    </source>
</evidence>
<keyword evidence="4" id="KW-1185">Reference proteome</keyword>
<dbReference type="Gene3D" id="3.20.20.80">
    <property type="entry name" value="Glycosidases"/>
    <property type="match status" value="1"/>
</dbReference>
<comment type="similarity">
    <text evidence="1">Belongs to the glycosyl hydrolase 13 family.</text>
</comment>
<dbReference type="InterPro" id="IPR004193">
    <property type="entry name" value="Glyco_hydro_13_N"/>
</dbReference>
<keyword evidence="3" id="KW-0378">Hydrolase</keyword>
<dbReference type="CDD" id="cd11341">
    <property type="entry name" value="AmyAc_Pullulanase_LD-like"/>
    <property type="match status" value="1"/>
</dbReference>
<dbReference type="Gene3D" id="2.60.40.10">
    <property type="entry name" value="Immunoglobulins"/>
    <property type="match status" value="1"/>
</dbReference>
<name>A0ABZ2N3Q6_9BACI</name>
<dbReference type="SUPFAM" id="SSF51445">
    <property type="entry name" value="(Trans)glycosidases"/>
    <property type="match status" value="1"/>
</dbReference>
<evidence type="ECO:0000313" key="4">
    <source>
        <dbReference type="Proteomes" id="UP001387364"/>
    </source>
</evidence>
<dbReference type="Gene3D" id="2.60.40.1180">
    <property type="entry name" value="Golgi alpha-mannosidase II"/>
    <property type="match status" value="1"/>
</dbReference>
<accession>A0ABZ2N3Q6</accession>
<dbReference type="InterPro" id="IPR014756">
    <property type="entry name" value="Ig_E-set"/>
</dbReference>
<gene>
    <name evidence="3" type="primary">pulA</name>
    <name evidence="3" type="ORF">WDJ61_13945</name>
</gene>
<dbReference type="SMART" id="SM00642">
    <property type="entry name" value="Aamy"/>
    <property type="match status" value="1"/>
</dbReference>
<keyword evidence="3" id="KW-0326">Glycosidase</keyword>
<reference evidence="3 4" key="1">
    <citation type="submission" date="2024-02" db="EMBL/GenBank/DDBJ databases">
        <title>Seven novel Bacillus-like species.</title>
        <authorList>
            <person name="Liu G."/>
        </authorList>
    </citation>
    <scope>NUCLEOTIDE SEQUENCE [LARGE SCALE GENOMIC DNA]</scope>
    <source>
        <strain evidence="3 4">FJAT-52991</strain>
    </source>
</reference>
<dbReference type="EMBL" id="CP147404">
    <property type="protein sequence ID" value="WXB92349.1"/>
    <property type="molecule type" value="Genomic_DNA"/>
</dbReference>